<name>A0A9W9YT76_9CNID</name>
<dbReference type="EMBL" id="MU827302">
    <property type="protein sequence ID" value="KAJ7365851.1"/>
    <property type="molecule type" value="Genomic_DNA"/>
</dbReference>
<comment type="caution">
    <text evidence="1">The sequence shown here is derived from an EMBL/GenBank/DDBJ whole genome shotgun (WGS) entry which is preliminary data.</text>
</comment>
<protein>
    <submittedName>
        <fullName evidence="1">Uncharacterized protein</fullName>
    </submittedName>
</protein>
<evidence type="ECO:0000313" key="1">
    <source>
        <dbReference type="EMBL" id="KAJ7365851.1"/>
    </source>
</evidence>
<accession>A0A9W9YT76</accession>
<dbReference type="Proteomes" id="UP001163046">
    <property type="component" value="Unassembled WGS sequence"/>
</dbReference>
<keyword evidence="2" id="KW-1185">Reference proteome</keyword>
<evidence type="ECO:0000313" key="2">
    <source>
        <dbReference type="Proteomes" id="UP001163046"/>
    </source>
</evidence>
<sequence length="413" mass="45498">MEVKIVNKSAIKCFVGSVKSGCKILASDHEGVCLQILSHSHQLLSHSHQFLLHSHQLLSHSHQLPSHSHQFPVTQSSAAVTQSSAAVTQPSVPVTQSSAAVTHPLVPVTDQQSAAIMQPSVPVKQSSAAVMQQSVPVTESLTPITQLSTPQSLNGNSISPLYVPCQAQLPQVRPLYIIDPSSDTTLQITEALAKVTQLQSLPQAGVFTYTQGYRRPGFHPHPRSHNININKELCPVWGKTCTTYGHYRQHLQQDMTLQLPCVVLDMFKVCMSFDIAVDMEWFQRGLNEWVDYLGRITDIIDSELWKVGIRGLYRLYLVNFAKGLPEVVLASKAPLPLPWTSTDWPLLHSPGLFSLDSSVPIFVSASYPVSFQDPRDPAHHFRIGAATTAAQQGLQRHIKTPVETVLSMSSHLL</sequence>
<proteinExistence type="predicted"/>
<organism evidence="1 2">
    <name type="scientific">Desmophyllum pertusum</name>
    <dbReference type="NCBI Taxonomy" id="174260"/>
    <lineage>
        <taxon>Eukaryota</taxon>
        <taxon>Metazoa</taxon>
        <taxon>Cnidaria</taxon>
        <taxon>Anthozoa</taxon>
        <taxon>Hexacorallia</taxon>
        <taxon>Scleractinia</taxon>
        <taxon>Caryophylliina</taxon>
        <taxon>Caryophylliidae</taxon>
        <taxon>Desmophyllum</taxon>
    </lineage>
</organism>
<dbReference type="AlphaFoldDB" id="A0A9W9YT76"/>
<gene>
    <name evidence="1" type="ORF">OS493_002572</name>
</gene>
<reference evidence="1" key="1">
    <citation type="submission" date="2023-01" db="EMBL/GenBank/DDBJ databases">
        <title>Genome assembly of the deep-sea coral Lophelia pertusa.</title>
        <authorList>
            <person name="Herrera S."/>
            <person name="Cordes E."/>
        </authorList>
    </citation>
    <scope>NUCLEOTIDE SEQUENCE</scope>
    <source>
        <strain evidence="1">USNM1676648</strain>
        <tissue evidence="1">Polyp</tissue>
    </source>
</reference>